<dbReference type="PANTHER" id="PTHR33295:SF20">
    <property type="entry name" value="ATPASE"/>
    <property type="match status" value="1"/>
</dbReference>
<dbReference type="InterPro" id="IPR011335">
    <property type="entry name" value="Restrct_endonuc-II-like"/>
</dbReference>
<dbReference type="Pfam" id="PF13173">
    <property type="entry name" value="AAA_14"/>
    <property type="match status" value="1"/>
</dbReference>
<dbReference type="InterPro" id="IPR027417">
    <property type="entry name" value="P-loop_NTPase"/>
</dbReference>
<dbReference type="EMBL" id="JNHN01000014">
    <property type="protein sequence ID" value="KDS64254.1"/>
    <property type="molecule type" value="Genomic_DNA"/>
</dbReference>
<organism evidence="3 5">
    <name type="scientific">Bacteroides uniformis str. 3978 T3 ii</name>
    <dbReference type="NCBI Taxonomy" id="1339349"/>
    <lineage>
        <taxon>Bacteria</taxon>
        <taxon>Pseudomonadati</taxon>
        <taxon>Bacteroidota</taxon>
        <taxon>Bacteroidia</taxon>
        <taxon>Bacteroidales</taxon>
        <taxon>Bacteroidaceae</taxon>
        <taxon>Bacteroides</taxon>
    </lineage>
</organism>
<dbReference type="InterPro" id="IPR041682">
    <property type="entry name" value="AAA_14"/>
</dbReference>
<evidence type="ECO:0000313" key="3">
    <source>
        <dbReference type="EMBL" id="KDS64185.1"/>
    </source>
</evidence>
<gene>
    <name evidence="4" type="ORF">M094_3317</name>
    <name evidence="3" type="ORF">M094_3324</name>
</gene>
<dbReference type="PANTHER" id="PTHR33295">
    <property type="entry name" value="ATPASE"/>
    <property type="match status" value="1"/>
</dbReference>
<dbReference type="GeneID" id="99750826"/>
<accession>A0A078ST92</accession>
<feature type="domain" description="AAA" evidence="1">
    <location>
        <begin position="23"/>
        <end position="151"/>
    </location>
</feature>
<dbReference type="AlphaFoldDB" id="A0A078ST92"/>
<reference evidence="3 5" key="1">
    <citation type="submission" date="2014-04" db="EMBL/GenBank/DDBJ databases">
        <authorList>
            <person name="Sears C."/>
            <person name="Carroll K."/>
            <person name="Sack B.R."/>
            <person name="Qadri F."/>
            <person name="Myers L.L."/>
            <person name="Chung G.-T."/>
            <person name="Escheverria P."/>
            <person name="Fraser C.M."/>
            <person name="Sadzewicz L."/>
            <person name="Shefchek K.A."/>
            <person name="Tallon L."/>
            <person name="Das S.P."/>
            <person name="Daugherty S."/>
            <person name="Mongodin E.F."/>
        </authorList>
    </citation>
    <scope>NUCLEOTIDE SEQUENCE [LARGE SCALE GENOMIC DNA]</scope>
    <source>
        <strain evidence="3 5">3978 T3 ii</strain>
    </source>
</reference>
<dbReference type="Proteomes" id="UP000028013">
    <property type="component" value="Unassembled WGS sequence"/>
</dbReference>
<evidence type="ECO:0008006" key="6">
    <source>
        <dbReference type="Google" id="ProtNLM"/>
    </source>
</evidence>
<evidence type="ECO:0000259" key="1">
    <source>
        <dbReference type="Pfam" id="PF13173"/>
    </source>
</evidence>
<dbReference type="EMBL" id="JNHN01000016">
    <property type="protein sequence ID" value="KDS64185.1"/>
    <property type="molecule type" value="Genomic_DNA"/>
</dbReference>
<evidence type="ECO:0000259" key="2">
    <source>
        <dbReference type="Pfam" id="PF13635"/>
    </source>
</evidence>
<evidence type="ECO:0000313" key="4">
    <source>
        <dbReference type="EMBL" id="KDS64254.1"/>
    </source>
</evidence>
<dbReference type="SUPFAM" id="SSF52540">
    <property type="entry name" value="P-loop containing nucleoside triphosphate hydrolases"/>
    <property type="match status" value="1"/>
</dbReference>
<dbReference type="PATRIC" id="fig|1339349.3.peg.215"/>
<name>A0A078ST92_BACUN</name>
<dbReference type="SUPFAM" id="SSF52980">
    <property type="entry name" value="Restriction endonuclease-like"/>
    <property type="match status" value="1"/>
</dbReference>
<feature type="domain" description="DUF4143" evidence="2">
    <location>
        <begin position="199"/>
        <end position="348"/>
    </location>
</feature>
<sequence>MKNYISRPLYIRRIEPFIDKSIIKVITGQRRIGKSYILLQISDIIKKNIPEANIIFVDKEQLAFTEIRNYMDLYQYVLKKVTGHNHNYLFVDEIQEIEEFQLCLRSLLNENKCDIYCTGSNAKMLSSELATQLAGRYIEFPIHSLSYGEFLTFNQCQDSTESLKLYLTFGGMPYIHNLTMDKNVIFEYLRNVYSTILLKDVVARESIRNVSFLENLVAYLIDNTGSLFSAQNISKYLKSQHVNIPTQTILNYLKALCNSFFIYKIQRAEIQGMKIFEIGEKYYFEDLGLHNSIQHFDFRKDINKLMENVVCIDLLRYGYEVYVGKSGNKEIDFIASKDDHKIYIQVAYMLPDDATVRREFGNLLEIADNYPKYVVTMDEMQSGGNYKGIKQISLRNFLLAEDKEKL</sequence>
<dbReference type="RefSeq" id="WP_008665782.1">
    <property type="nucleotide sequence ID" value="NZ_JNHN01000014.1"/>
</dbReference>
<dbReference type="Pfam" id="PF13635">
    <property type="entry name" value="DUF4143"/>
    <property type="match status" value="1"/>
</dbReference>
<comment type="caution">
    <text evidence="3">The sequence shown here is derived from an EMBL/GenBank/DDBJ whole genome shotgun (WGS) entry which is preliminary data.</text>
</comment>
<proteinExistence type="predicted"/>
<protein>
    <recommendedName>
        <fullName evidence="6">ATP-binding protein</fullName>
    </recommendedName>
</protein>
<evidence type="ECO:0000313" key="5">
    <source>
        <dbReference type="Proteomes" id="UP000028013"/>
    </source>
</evidence>
<dbReference type="InterPro" id="IPR025420">
    <property type="entry name" value="DUF4143"/>
</dbReference>